<keyword evidence="3" id="KW-1185">Reference proteome</keyword>
<evidence type="ECO:0000256" key="1">
    <source>
        <dbReference type="SAM" id="MobiDB-lite"/>
    </source>
</evidence>
<comment type="caution">
    <text evidence="2">The sequence shown here is derived from an EMBL/GenBank/DDBJ whole genome shotgun (WGS) entry which is preliminary data.</text>
</comment>
<reference evidence="2 3" key="1">
    <citation type="submission" date="2019-03" db="EMBL/GenBank/DDBJ databases">
        <title>First draft genome of Liparis tanakae, snailfish: a comprehensive survey of snailfish specific genes.</title>
        <authorList>
            <person name="Kim W."/>
            <person name="Song I."/>
            <person name="Jeong J.-H."/>
            <person name="Kim D."/>
            <person name="Kim S."/>
            <person name="Ryu S."/>
            <person name="Song J.Y."/>
            <person name="Lee S.K."/>
        </authorList>
    </citation>
    <scope>NUCLEOTIDE SEQUENCE [LARGE SCALE GENOMIC DNA]</scope>
    <source>
        <tissue evidence="2">Muscle</tissue>
    </source>
</reference>
<gene>
    <name evidence="2" type="ORF">EYF80_030222</name>
</gene>
<name>A0A4Z2H3V8_9TELE</name>
<feature type="region of interest" description="Disordered" evidence="1">
    <location>
        <begin position="54"/>
        <end position="73"/>
    </location>
</feature>
<dbReference type="Proteomes" id="UP000314294">
    <property type="component" value="Unassembled WGS sequence"/>
</dbReference>
<sequence length="138" mass="15598">MGKQRDAAASVFCLRDTGTLAAFGLPLHPISKEYARLSHTVQFSFDNNFHRKDMNYDAAPPRHVNSERPRPSFRCRLPRASAQKDMCDFVPQSLEEKMIQYAKEQHSHRSLKAGFVDSVDSRAGLIFQGCGHSTDTQK</sequence>
<dbReference type="EMBL" id="SRLO01000353">
    <property type="protein sequence ID" value="TNN59572.1"/>
    <property type="molecule type" value="Genomic_DNA"/>
</dbReference>
<protein>
    <submittedName>
        <fullName evidence="2">Uncharacterized protein</fullName>
    </submittedName>
</protein>
<accession>A0A4Z2H3V8</accession>
<organism evidence="2 3">
    <name type="scientific">Liparis tanakae</name>
    <name type="common">Tanaka's snailfish</name>
    <dbReference type="NCBI Taxonomy" id="230148"/>
    <lineage>
        <taxon>Eukaryota</taxon>
        <taxon>Metazoa</taxon>
        <taxon>Chordata</taxon>
        <taxon>Craniata</taxon>
        <taxon>Vertebrata</taxon>
        <taxon>Euteleostomi</taxon>
        <taxon>Actinopterygii</taxon>
        <taxon>Neopterygii</taxon>
        <taxon>Teleostei</taxon>
        <taxon>Neoteleostei</taxon>
        <taxon>Acanthomorphata</taxon>
        <taxon>Eupercaria</taxon>
        <taxon>Perciformes</taxon>
        <taxon>Cottioidei</taxon>
        <taxon>Cottales</taxon>
        <taxon>Liparidae</taxon>
        <taxon>Liparis</taxon>
    </lineage>
</organism>
<proteinExistence type="predicted"/>
<dbReference type="AlphaFoldDB" id="A0A4Z2H3V8"/>
<evidence type="ECO:0000313" key="2">
    <source>
        <dbReference type="EMBL" id="TNN59572.1"/>
    </source>
</evidence>
<evidence type="ECO:0000313" key="3">
    <source>
        <dbReference type="Proteomes" id="UP000314294"/>
    </source>
</evidence>